<evidence type="ECO:0000313" key="2">
    <source>
        <dbReference type="EMBL" id="BBE41998.1"/>
    </source>
</evidence>
<evidence type="ECO:0008006" key="4">
    <source>
        <dbReference type="Google" id="ProtNLM"/>
    </source>
</evidence>
<dbReference type="AlphaFoldDB" id="A0A4P2VLJ8"/>
<feature type="region of interest" description="Disordered" evidence="1">
    <location>
        <begin position="115"/>
        <end position="147"/>
    </location>
</feature>
<accession>A0A4P2VLJ8</accession>
<evidence type="ECO:0000256" key="1">
    <source>
        <dbReference type="SAM" id="MobiDB-lite"/>
    </source>
</evidence>
<dbReference type="GeneID" id="55584425"/>
<dbReference type="OrthoDB" id="2837at2157"/>
<protein>
    <recommendedName>
        <fullName evidence="4">4Fe-4S ferredoxin-type domain-containing protein</fullName>
    </recommendedName>
</protein>
<gene>
    <name evidence="2" type="ORF">NAS2_0609</name>
</gene>
<evidence type="ECO:0000313" key="3">
    <source>
        <dbReference type="Proteomes" id="UP000509448"/>
    </source>
</evidence>
<reference evidence="2 3" key="1">
    <citation type="journal article" date="2019" name="ISME J.">
        <title>Isolation and characterization of a thermophilic sulfur- and iron-reducing thaumarchaeote from a terrestrial acidic hot spring.</title>
        <authorList>
            <person name="Kato S."/>
            <person name="Itoh T."/>
            <person name="Yuki M."/>
            <person name="Nagamori M."/>
            <person name="Ohnishi M."/>
            <person name="Uematsu K."/>
            <person name="Suzuki K."/>
            <person name="Takashina T."/>
            <person name="Ohkuma M."/>
        </authorList>
    </citation>
    <scope>NUCLEOTIDE SEQUENCE [LARGE SCALE GENOMIC DNA]</scope>
    <source>
        <strain evidence="2 3">NAS-02</strain>
    </source>
</reference>
<keyword evidence="3" id="KW-1185">Reference proteome</keyword>
<proteinExistence type="predicted"/>
<feature type="compositionally biased region" description="Polar residues" evidence="1">
    <location>
        <begin position="132"/>
        <end position="147"/>
    </location>
</feature>
<dbReference type="KEGG" id="ccai:NAS2_0609"/>
<dbReference type="Gene3D" id="3.30.70.20">
    <property type="match status" value="1"/>
</dbReference>
<dbReference type="RefSeq" id="WP_174448280.1">
    <property type="nucleotide sequence ID" value="NZ_AP018732.1"/>
</dbReference>
<sequence>MTRGFLVIADRCFGCSSCAMACRAWSGDGWAVVLELNSRSEERAIWIPYLCSQVVPDPPCGSRGAVPPCELACPTRAIQYCDLDALRLDDRARSLPASPGVPGVRFVGKIPGDVDLPDPRDVLPVRRRQGSSDRAQVVRSSQAIWAP</sequence>
<dbReference type="Proteomes" id="UP000509448">
    <property type="component" value="Chromosome"/>
</dbReference>
<dbReference type="EMBL" id="AP018732">
    <property type="protein sequence ID" value="BBE41998.1"/>
    <property type="molecule type" value="Genomic_DNA"/>
</dbReference>
<dbReference type="SUPFAM" id="SSF54862">
    <property type="entry name" value="4Fe-4S ferredoxins"/>
    <property type="match status" value="1"/>
</dbReference>
<name>A0A4P2VLJ8_9ARCH</name>
<organism evidence="2 3">
    <name type="scientific">Conexivisphaera calida</name>
    <dbReference type="NCBI Taxonomy" id="1874277"/>
    <lineage>
        <taxon>Archaea</taxon>
        <taxon>Nitrososphaerota</taxon>
        <taxon>Conexivisphaeria</taxon>
        <taxon>Conexivisphaerales</taxon>
        <taxon>Conexivisphaeraceae</taxon>
        <taxon>Conexivisphaera</taxon>
    </lineage>
</organism>